<keyword evidence="2" id="KW-1185">Reference proteome</keyword>
<keyword evidence="1" id="KW-0418">Kinase</keyword>
<gene>
    <name evidence="1" type="ORF">AS203_04610</name>
</gene>
<sequence length="208" mass="24065">MNDKNLIINVGRQLGSGGRSIARLLADEFACKFYDRELLNLAAKESGFSEKFFEQNDENKGFLKSRFHIHIPYMPDANFYNDKFSQESLFQFQSDAIRKAADAGSCVFVGRCADYVLRDYRNVVNIFITADTQKRIERIAERHACDAKTAERLVNSIESGRSSYYNYYTGKRWGFSDSYDLCINSSLLGIKETARYLADFIRKRMQRQ</sequence>
<proteinExistence type="predicted"/>
<dbReference type="Pfam" id="PF13189">
    <property type="entry name" value="Cytidylate_kin2"/>
    <property type="match status" value="1"/>
</dbReference>
<reference evidence="2" key="1">
    <citation type="submission" date="2015-11" db="EMBL/GenBank/DDBJ databases">
        <authorList>
            <person name="Holder M.E."/>
            <person name="Ajami N.J."/>
            <person name="Petrosino J.F."/>
        </authorList>
    </citation>
    <scope>NUCLEOTIDE SEQUENCE [LARGE SCALE GENOMIC DNA]</scope>
    <source>
        <strain evidence="2">F0113</strain>
    </source>
</reference>
<evidence type="ECO:0000313" key="1">
    <source>
        <dbReference type="EMBL" id="ALO48450.1"/>
    </source>
</evidence>
<dbReference type="EMBL" id="CP013195">
    <property type="protein sequence ID" value="ALO48450.1"/>
    <property type="molecule type" value="Genomic_DNA"/>
</dbReference>
<dbReference type="Gene3D" id="3.40.50.300">
    <property type="entry name" value="P-loop containing nucleotide triphosphate hydrolases"/>
    <property type="match status" value="1"/>
</dbReference>
<protein>
    <submittedName>
        <fullName evidence="1">Cytidylate kinase</fullName>
    </submittedName>
</protein>
<dbReference type="eggNOG" id="COG0283">
    <property type="taxonomic scope" value="Bacteria"/>
</dbReference>
<dbReference type="SUPFAM" id="SSF52540">
    <property type="entry name" value="P-loop containing nucleoside triphosphate hydrolases"/>
    <property type="match status" value="1"/>
</dbReference>
<organism evidence="1 2">
    <name type="scientific">Hoylesella enoeca</name>
    <dbReference type="NCBI Taxonomy" id="76123"/>
    <lineage>
        <taxon>Bacteria</taxon>
        <taxon>Pseudomonadati</taxon>
        <taxon>Bacteroidota</taxon>
        <taxon>Bacteroidia</taxon>
        <taxon>Bacteroidales</taxon>
        <taxon>Prevotellaceae</taxon>
        <taxon>Hoylesella</taxon>
    </lineage>
</organism>
<dbReference type="InterPro" id="IPR027417">
    <property type="entry name" value="P-loop_NTPase"/>
</dbReference>
<dbReference type="AlphaFoldDB" id="A0A0S2KKE0"/>
<dbReference type="OrthoDB" id="9781180at2"/>
<dbReference type="KEGG" id="peo:AS203_04610"/>
<dbReference type="RefSeq" id="WP_021583210.1">
    <property type="nucleotide sequence ID" value="NZ_CAUPOR010000086.1"/>
</dbReference>
<dbReference type="Proteomes" id="UP000056252">
    <property type="component" value="Chromosome"/>
</dbReference>
<evidence type="ECO:0000313" key="2">
    <source>
        <dbReference type="Proteomes" id="UP000056252"/>
    </source>
</evidence>
<name>A0A0S2KKE0_9BACT</name>
<dbReference type="STRING" id="76123.AS203_04610"/>
<keyword evidence="1" id="KW-0808">Transferase</keyword>
<accession>A0A0S2KKE0</accession>
<dbReference type="GO" id="GO:0016301">
    <property type="term" value="F:kinase activity"/>
    <property type="evidence" value="ECO:0007669"/>
    <property type="project" value="UniProtKB-KW"/>
</dbReference>